<keyword evidence="4 6" id="KW-0067">ATP-binding</keyword>
<comment type="function">
    <text evidence="6">Required for endonucleolytic cleavage during polyadenylation-dependent pre-mRNA 3'-end formation.</text>
</comment>
<name>A0A2R2MPF8_LINAN</name>
<gene>
    <name evidence="11" type="primary">LOC106154821</name>
</gene>
<proteinExistence type="inferred from homology"/>
<dbReference type="AlphaFoldDB" id="A0A2R2MPF8"/>
<feature type="binding site" evidence="6">
    <location>
        <position position="61"/>
    </location>
    <ligand>
        <name>ATP</name>
        <dbReference type="ChEBI" id="CHEBI:30616"/>
    </ligand>
</feature>
<evidence type="ECO:0000256" key="6">
    <source>
        <dbReference type="HAMAP-Rule" id="MF_03035"/>
    </source>
</evidence>
<dbReference type="STRING" id="7574.A0A2R2MPF8"/>
<dbReference type="FunFam" id="2.60.120.1030:FF:000001">
    <property type="entry name" value="Protein CLP1 homolog 5"/>
    <property type="match status" value="1"/>
</dbReference>
<dbReference type="GO" id="GO:0051731">
    <property type="term" value="F:polynucleotide 5'-hydroxyl-kinase activity"/>
    <property type="evidence" value="ECO:0007669"/>
    <property type="project" value="InterPro"/>
</dbReference>
<evidence type="ECO:0000256" key="4">
    <source>
        <dbReference type="ARBA" id="ARBA00022840"/>
    </source>
</evidence>
<keyword evidence="2 6" id="KW-0507">mRNA processing</keyword>
<dbReference type="GeneID" id="106154821"/>
<dbReference type="HAMAP" id="MF_03035">
    <property type="entry name" value="Clp1"/>
    <property type="match status" value="1"/>
</dbReference>
<keyword evidence="5 6" id="KW-0539">Nucleus</keyword>
<dbReference type="InterPro" id="IPR032319">
    <property type="entry name" value="CLP1_P"/>
</dbReference>
<dbReference type="Pfam" id="PF16573">
    <property type="entry name" value="CLP1_N"/>
    <property type="match status" value="1"/>
</dbReference>
<comment type="subcellular location">
    <subcellularLocation>
        <location evidence="1 6">Nucleus</location>
    </subcellularLocation>
</comment>
<accession>A0A2R2MPF8</accession>
<dbReference type="InterPro" id="IPR027417">
    <property type="entry name" value="P-loop_NTPase"/>
</dbReference>
<dbReference type="Proteomes" id="UP000085678">
    <property type="component" value="Unplaced"/>
</dbReference>
<dbReference type="Gene3D" id="2.40.30.330">
    <property type="entry name" value="Pre-mRNA cleavage complex subunit Clp1, C-terminal domain"/>
    <property type="match status" value="1"/>
</dbReference>
<dbReference type="Pfam" id="PF06807">
    <property type="entry name" value="Clp1"/>
    <property type="match status" value="1"/>
</dbReference>
<dbReference type="InterPro" id="IPR028606">
    <property type="entry name" value="Clp1"/>
</dbReference>
<evidence type="ECO:0000256" key="1">
    <source>
        <dbReference type="ARBA" id="ARBA00004123"/>
    </source>
</evidence>
<dbReference type="InterPro" id="IPR010655">
    <property type="entry name" value="Clp1_C"/>
</dbReference>
<dbReference type="InterPro" id="IPR038239">
    <property type="entry name" value="Clp1_N_sf"/>
</dbReference>
<keyword evidence="3 6" id="KW-0547">Nucleotide-binding</keyword>
<feature type="domain" description="Clp1 C-terminal" evidence="7">
    <location>
        <begin position="311"/>
        <end position="422"/>
    </location>
</feature>
<dbReference type="GO" id="GO:0031124">
    <property type="term" value="P:mRNA 3'-end processing"/>
    <property type="evidence" value="ECO:0007669"/>
    <property type="project" value="UniProtKB-UniRule"/>
</dbReference>
<dbReference type="GO" id="GO:0005849">
    <property type="term" value="C:mRNA cleavage factor complex"/>
    <property type="evidence" value="ECO:0007669"/>
    <property type="project" value="InterPro"/>
</dbReference>
<evidence type="ECO:0000259" key="8">
    <source>
        <dbReference type="Pfam" id="PF16573"/>
    </source>
</evidence>
<evidence type="ECO:0000256" key="3">
    <source>
        <dbReference type="ARBA" id="ARBA00022741"/>
    </source>
</evidence>
<dbReference type="InterPro" id="IPR032324">
    <property type="entry name" value="Clp1_N"/>
</dbReference>
<sequence>MAEDKGEDKEKVTHKLEPDTELRFEVEAGATVQLELTKGLAEVFGTELILNKKCTFQGGSKLAVYTFHGCTVTLTGKTESAYIAKETPMTMYVNTHAALEQMRQKADEEFTRGPRVMVVGPTDVGKSTVCRMLLNYAVRMERAPIYVDLDVGQGNIAIPGTIGALIVERPASVEEGFSEVAPLVFHFGHKSPGDNLTLYDLLISQLAEMVNLRCESNKRANTSGVVINTCGWVRGGGYHSIVHTAGAFEVDLVVVLDQERLYNELKRDLPDFVKVILQPKSGGVVERSKETREESRDNRIRQYFYGKKNDLFPHTFEVKFNEVKIYKIGAPSLPDSCMPIGMVVQDNKTKLVPIQPSQSLSNRVLSISLGEVGDDDIVTTNVAGFIVITQVDMDRQSYTLLSPSPRPLPRSVLLVSDIPFMDIK</sequence>
<dbReference type="KEGG" id="lak:106154821"/>
<feature type="domain" description="Clp1 P-loop" evidence="9">
    <location>
        <begin position="120"/>
        <end position="306"/>
    </location>
</feature>
<evidence type="ECO:0000313" key="10">
    <source>
        <dbReference type="Proteomes" id="UP000085678"/>
    </source>
</evidence>
<organism evidence="10 11">
    <name type="scientific">Lingula anatina</name>
    <name type="common">Brachiopod</name>
    <name type="synonym">Lingula unguis</name>
    <dbReference type="NCBI Taxonomy" id="7574"/>
    <lineage>
        <taxon>Eukaryota</taxon>
        <taxon>Metazoa</taxon>
        <taxon>Spiralia</taxon>
        <taxon>Lophotrochozoa</taxon>
        <taxon>Brachiopoda</taxon>
        <taxon>Linguliformea</taxon>
        <taxon>Lingulata</taxon>
        <taxon>Lingulida</taxon>
        <taxon>Linguloidea</taxon>
        <taxon>Lingulidae</taxon>
        <taxon>Lingula</taxon>
    </lineage>
</organism>
<dbReference type="Pfam" id="PF16575">
    <property type="entry name" value="CLP1_P"/>
    <property type="match status" value="1"/>
</dbReference>
<dbReference type="GO" id="GO:0006388">
    <property type="term" value="P:tRNA splicing, via endonucleolytic cleavage and ligation"/>
    <property type="evidence" value="ECO:0007669"/>
    <property type="project" value="TreeGrafter"/>
</dbReference>
<evidence type="ECO:0000256" key="2">
    <source>
        <dbReference type="ARBA" id="ARBA00022664"/>
    </source>
</evidence>
<reference evidence="11" key="1">
    <citation type="submission" date="2025-08" db="UniProtKB">
        <authorList>
            <consortium name="RefSeq"/>
        </authorList>
    </citation>
    <scope>IDENTIFICATION</scope>
    <source>
        <tissue evidence="11">Gonads</tissue>
    </source>
</reference>
<evidence type="ECO:0000313" key="11">
    <source>
        <dbReference type="RefSeq" id="XP_023931897.1"/>
    </source>
</evidence>
<evidence type="ECO:0000259" key="7">
    <source>
        <dbReference type="Pfam" id="PF06807"/>
    </source>
</evidence>
<dbReference type="FunCoup" id="A0A2R2MPF8">
    <property type="interactions" value="1752"/>
</dbReference>
<dbReference type="Gene3D" id="2.60.120.1030">
    <property type="entry name" value="Clp1, DNA binding domain"/>
    <property type="match status" value="1"/>
</dbReference>
<dbReference type="FunFam" id="2.40.30.330:FF:000001">
    <property type="entry name" value="Protein CLP1 homolog"/>
    <property type="match status" value="1"/>
</dbReference>
<evidence type="ECO:0000259" key="9">
    <source>
        <dbReference type="Pfam" id="PF16575"/>
    </source>
</evidence>
<dbReference type="GO" id="GO:0007420">
    <property type="term" value="P:brain development"/>
    <property type="evidence" value="ECO:0007669"/>
    <property type="project" value="UniProtKB-ARBA"/>
</dbReference>
<dbReference type="InterPro" id="IPR038238">
    <property type="entry name" value="Clp1_C_sf"/>
</dbReference>
<dbReference type="PANTHER" id="PTHR12755:SF6">
    <property type="entry name" value="POLYRIBONUCLEOTIDE 5'-HYDROXYL-KINASE CLP1"/>
    <property type="match status" value="1"/>
</dbReference>
<dbReference type="Gene3D" id="3.40.50.300">
    <property type="entry name" value="P-loop containing nucleotide triphosphate hydrolases"/>
    <property type="match status" value="1"/>
</dbReference>
<dbReference type="SUPFAM" id="SSF52540">
    <property type="entry name" value="P-loop containing nucleoside triphosphate hydrolases"/>
    <property type="match status" value="2"/>
</dbReference>
<dbReference type="GO" id="GO:0005524">
    <property type="term" value="F:ATP binding"/>
    <property type="evidence" value="ECO:0007669"/>
    <property type="project" value="UniProtKB-UniRule"/>
</dbReference>
<dbReference type="InterPro" id="IPR045116">
    <property type="entry name" value="Clp1/Grc3"/>
</dbReference>
<protein>
    <recommendedName>
        <fullName evidence="6">Protein CLP1 homolog</fullName>
    </recommendedName>
</protein>
<keyword evidence="10" id="KW-1185">Reference proteome</keyword>
<dbReference type="OrthoDB" id="258143at2759"/>
<feature type="binding site" evidence="6">
    <location>
        <begin position="123"/>
        <end position="128"/>
    </location>
    <ligand>
        <name>ATP</name>
        <dbReference type="ChEBI" id="CHEBI:30616"/>
    </ligand>
</feature>
<dbReference type="PANTHER" id="PTHR12755">
    <property type="entry name" value="CLEAVAGE/POLYADENYLATION FACTOR IA SUBUNIT CLP1P"/>
    <property type="match status" value="1"/>
</dbReference>
<dbReference type="FunFam" id="3.40.50.300:FF:000454">
    <property type="entry name" value="Protein CLP1 homolog"/>
    <property type="match status" value="1"/>
</dbReference>
<comment type="similarity">
    <text evidence="6">Belongs to the Clp1 family. Clp1 subfamily.</text>
</comment>
<feature type="binding site" evidence="6">
    <location>
        <position position="21"/>
    </location>
    <ligand>
        <name>ATP</name>
        <dbReference type="ChEBI" id="CHEBI:30616"/>
    </ligand>
</feature>
<dbReference type="InParanoid" id="A0A2R2MPF8"/>
<feature type="domain" description="Clp1 N-terminal" evidence="8">
    <location>
        <begin position="15"/>
        <end position="106"/>
    </location>
</feature>
<dbReference type="RefSeq" id="XP_023931897.1">
    <property type="nucleotide sequence ID" value="XM_024076129.1"/>
</dbReference>
<evidence type="ECO:0000256" key="5">
    <source>
        <dbReference type="ARBA" id="ARBA00023242"/>
    </source>
</evidence>